<dbReference type="Proteomes" id="UP000028999">
    <property type="component" value="Unassembled WGS sequence"/>
</dbReference>
<name>A0A078JIG6_BRANA</name>
<dbReference type="Gramene" id="CDY65566">
    <property type="protein sequence ID" value="CDY65566"/>
    <property type="gene ID" value="GSBRNA2T00046814001"/>
</dbReference>
<evidence type="ECO:0000313" key="1">
    <source>
        <dbReference type="EMBL" id="CAF1916283.1"/>
    </source>
</evidence>
<gene>
    <name evidence="2" type="primary">BnaCnng47710D</name>
    <name evidence="1" type="ORF">DARMORV10_C02P39300.1</name>
    <name evidence="2" type="ORF">GSBRNA2T00046814001</name>
</gene>
<protein>
    <submittedName>
        <fullName evidence="1">(rape) hypothetical protein</fullName>
    </submittedName>
    <submittedName>
        <fullName evidence="2">BnaCnng47710D protein</fullName>
    </submittedName>
</protein>
<dbReference type="OMA" id="FNKISTY"/>
<reference evidence="1" key="3">
    <citation type="submission" date="2021-01" db="EMBL/GenBank/DDBJ databases">
        <authorList>
            <consortium name="Genoscope - CEA"/>
            <person name="William W."/>
        </authorList>
    </citation>
    <scope>NUCLEOTIDE SEQUENCE</scope>
</reference>
<evidence type="ECO:0000313" key="2">
    <source>
        <dbReference type="EMBL" id="CDY65566.1"/>
    </source>
</evidence>
<sequence>MTKQTDAHTCLKHNSDQAQAVQYAPQTGQTINKISTYVHRGLKELTESFEMEILKCSFERSLLADACQNSMEFSPILTI</sequence>
<dbReference type="EMBL" id="HG994366">
    <property type="protein sequence ID" value="CAF1916283.1"/>
    <property type="molecule type" value="Genomic_DNA"/>
</dbReference>
<dbReference type="EMBL" id="LK034837">
    <property type="protein sequence ID" value="CDY65566.1"/>
    <property type="molecule type" value="Genomic_DNA"/>
</dbReference>
<dbReference type="PaxDb" id="3708-A0A078JIG6"/>
<dbReference type="AlphaFoldDB" id="A0A078JIG6"/>
<accession>A0A078JIG6</accession>
<reference evidence="2" key="2">
    <citation type="submission" date="2014-06" db="EMBL/GenBank/DDBJ databases">
        <authorList>
            <person name="Genoscope - CEA"/>
        </authorList>
    </citation>
    <scope>NUCLEOTIDE SEQUENCE</scope>
</reference>
<evidence type="ECO:0000313" key="3">
    <source>
        <dbReference type="Proteomes" id="UP000028999"/>
    </source>
</evidence>
<dbReference type="Proteomes" id="UP001295469">
    <property type="component" value="Chromosome C02"/>
</dbReference>
<dbReference type="SMR" id="A0A078JIG6"/>
<organism evidence="2 3">
    <name type="scientific">Brassica napus</name>
    <name type="common">Rape</name>
    <dbReference type="NCBI Taxonomy" id="3708"/>
    <lineage>
        <taxon>Eukaryota</taxon>
        <taxon>Viridiplantae</taxon>
        <taxon>Streptophyta</taxon>
        <taxon>Embryophyta</taxon>
        <taxon>Tracheophyta</taxon>
        <taxon>Spermatophyta</taxon>
        <taxon>Magnoliopsida</taxon>
        <taxon>eudicotyledons</taxon>
        <taxon>Gunneridae</taxon>
        <taxon>Pentapetalae</taxon>
        <taxon>rosids</taxon>
        <taxon>malvids</taxon>
        <taxon>Brassicales</taxon>
        <taxon>Brassicaceae</taxon>
        <taxon>Brassiceae</taxon>
        <taxon>Brassica</taxon>
    </lineage>
</organism>
<keyword evidence="3" id="KW-1185">Reference proteome</keyword>
<reference evidence="2 3" key="1">
    <citation type="journal article" date="2014" name="Science">
        <title>Plant genetics. Early allopolyploid evolution in the post-Neolithic Brassica napus oilseed genome.</title>
        <authorList>
            <person name="Chalhoub B."/>
            <person name="Denoeud F."/>
            <person name="Liu S."/>
            <person name="Parkin I.A."/>
            <person name="Tang H."/>
            <person name="Wang X."/>
            <person name="Chiquet J."/>
            <person name="Belcram H."/>
            <person name="Tong C."/>
            <person name="Samans B."/>
            <person name="Correa M."/>
            <person name="Da Silva C."/>
            <person name="Just J."/>
            <person name="Falentin C."/>
            <person name="Koh C.S."/>
            <person name="Le Clainche I."/>
            <person name="Bernard M."/>
            <person name="Bento P."/>
            <person name="Noel B."/>
            <person name="Labadie K."/>
            <person name="Alberti A."/>
            <person name="Charles M."/>
            <person name="Arnaud D."/>
            <person name="Guo H."/>
            <person name="Daviaud C."/>
            <person name="Alamery S."/>
            <person name="Jabbari K."/>
            <person name="Zhao M."/>
            <person name="Edger P.P."/>
            <person name="Chelaifa H."/>
            <person name="Tack D."/>
            <person name="Lassalle G."/>
            <person name="Mestiri I."/>
            <person name="Schnel N."/>
            <person name="Le Paslier M.C."/>
            <person name="Fan G."/>
            <person name="Renault V."/>
            <person name="Bayer P.E."/>
            <person name="Golicz A.A."/>
            <person name="Manoli S."/>
            <person name="Lee T.H."/>
            <person name="Thi V.H."/>
            <person name="Chalabi S."/>
            <person name="Hu Q."/>
            <person name="Fan C."/>
            <person name="Tollenaere R."/>
            <person name="Lu Y."/>
            <person name="Battail C."/>
            <person name="Shen J."/>
            <person name="Sidebottom C.H."/>
            <person name="Wang X."/>
            <person name="Canaguier A."/>
            <person name="Chauveau A."/>
            <person name="Berard A."/>
            <person name="Deniot G."/>
            <person name="Guan M."/>
            <person name="Liu Z."/>
            <person name="Sun F."/>
            <person name="Lim Y.P."/>
            <person name="Lyons E."/>
            <person name="Town C.D."/>
            <person name="Bancroft I."/>
            <person name="Wang X."/>
            <person name="Meng J."/>
            <person name="Ma J."/>
            <person name="Pires J.C."/>
            <person name="King G.J."/>
            <person name="Brunel D."/>
            <person name="Delourme R."/>
            <person name="Renard M."/>
            <person name="Aury J.M."/>
            <person name="Adams K.L."/>
            <person name="Batley J."/>
            <person name="Snowdon R.J."/>
            <person name="Tost J."/>
            <person name="Edwards D."/>
            <person name="Zhou Y."/>
            <person name="Hua W."/>
            <person name="Sharpe A.G."/>
            <person name="Paterson A.H."/>
            <person name="Guan C."/>
            <person name="Wincker P."/>
        </authorList>
    </citation>
    <scope>NUCLEOTIDE SEQUENCE [LARGE SCALE GENOMIC DNA]</scope>
    <source>
        <strain evidence="3">cv. Darmor-bzh</strain>
    </source>
</reference>
<proteinExistence type="predicted"/>